<feature type="repeat" description="WD" evidence="3">
    <location>
        <begin position="134"/>
        <end position="176"/>
    </location>
</feature>
<dbReference type="PANTHER" id="PTHR15574">
    <property type="entry name" value="WD REPEAT DOMAIN-CONTAINING FAMILY"/>
    <property type="match status" value="1"/>
</dbReference>
<dbReference type="InterPro" id="IPR036322">
    <property type="entry name" value="WD40_repeat_dom_sf"/>
</dbReference>
<evidence type="ECO:0000256" key="2">
    <source>
        <dbReference type="ARBA" id="ARBA00022737"/>
    </source>
</evidence>
<dbReference type="InterPro" id="IPR001680">
    <property type="entry name" value="WD40_rpt"/>
</dbReference>
<dbReference type="GO" id="GO:0005737">
    <property type="term" value="C:cytoplasm"/>
    <property type="evidence" value="ECO:0007669"/>
    <property type="project" value="TreeGrafter"/>
</dbReference>
<feature type="region of interest" description="Disordered" evidence="4">
    <location>
        <begin position="531"/>
        <end position="681"/>
    </location>
</feature>
<feature type="region of interest" description="Disordered" evidence="4">
    <location>
        <begin position="454"/>
        <end position="478"/>
    </location>
</feature>
<feature type="compositionally biased region" description="Polar residues" evidence="4">
    <location>
        <begin position="585"/>
        <end position="599"/>
    </location>
</feature>
<feature type="compositionally biased region" description="Low complexity" evidence="4">
    <location>
        <begin position="606"/>
        <end position="621"/>
    </location>
</feature>
<dbReference type="InterPro" id="IPR015943">
    <property type="entry name" value="WD40/YVTN_repeat-like_dom_sf"/>
</dbReference>
<evidence type="ECO:0000256" key="3">
    <source>
        <dbReference type="PROSITE-ProRule" id="PRU00221"/>
    </source>
</evidence>
<keyword evidence="6" id="KW-1185">Reference proteome</keyword>
<feature type="compositionally biased region" description="Basic residues" evidence="4">
    <location>
        <begin position="533"/>
        <end position="552"/>
    </location>
</feature>
<reference evidence="5" key="2">
    <citation type="submission" date="2015-02" db="UniProtKB">
        <authorList>
            <consortium name="EnsemblMetazoa"/>
        </authorList>
    </citation>
    <scope>IDENTIFICATION</scope>
</reference>
<dbReference type="PROSITE" id="PS50082">
    <property type="entry name" value="WD_REPEATS_2"/>
    <property type="match status" value="3"/>
</dbReference>
<keyword evidence="1 3" id="KW-0853">WD repeat</keyword>
<organism evidence="5 6">
    <name type="scientific">Strigamia maritima</name>
    <name type="common">European centipede</name>
    <name type="synonym">Geophilus maritimus</name>
    <dbReference type="NCBI Taxonomy" id="126957"/>
    <lineage>
        <taxon>Eukaryota</taxon>
        <taxon>Metazoa</taxon>
        <taxon>Ecdysozoa</taxon>
        <taxon>Arthropoda</taxon>
        <taxon>Myriapoda</taxon>
        <taxon>Chilopoda</taxon>
        <taxon>Pleurostigmophora</taxon>
        <taxon>Geophilomorpha</taxon>
        <taxon>Linotaeniidae</taxon>
        <taxon>Strigamia</taxon>
    </lineage>
</organism>
<dbReference type="PROSITE" id="PS50294">
    <property type="entry name" value="WD_REPEATS_REGION"/>
    <property type="match status" value="1"/>
</dbReference>
<dbReference type="GO" id="GO:0045717">
    <property type="term" value="P:negative regulation of fatty acid biosynthetic process"/>
    <property type="evidence" value="ECO:0007669"/>
    <property type="project" value="TreeGrafter"/>
</dbReference>
<proteinExistence type="predicted"/>
<dbReference type="PANTHER" id="PTHR15574:SF43">
    <property type="entry name" value="DDB1- AND CUL4-ASSOCIATED FACTOR 5"/>
    <property type="match status" value="1"/>
</dbReference>
<dbReference type="SUPFAM" id="SSF50978">
    <property type="entry name" value="WD40 repeat-like"/>
    <property type="match status" value="1"/>
</dbReference>
<dbReference type="Proteomes" id="UP000014500">
    <property type="component" value="Unassembled WGS sequence"/>
</dbReference>
<dbReference type="InterPro" id="IPR045151">
    <property type="entry name" value="DCAF8"/>
</dbReference>
<dbReference type="Gene3D" id="2.130.10.10">
    <property type="entry name" value="YVTN repeat-like/Quinoprotein amine dehydrogenase"/>
    <property type="match status" value="3"/>
</dbReference>
<keyword evidence="2" id="KW-0677">Repeat</keyword>
<accession>T1JJB3</accession>
<dbReference type="OMA" id="AFHAVMY"/>
<dbReference type="PhylomeDB" id="T1JJB3"/>
<evidence type="ECO:0000313" key="6">
    <source>
        <dbReference type="Proteomes" id="UP000014500"/>
    </source>
</evidence>
<evidence type="ECO:0000256" key="4">
    <source>
        <dbReference type="SAM" id="MobiDB-lite"/>
    </source>
</evidence>
<feature type="compositionally biased region" description="Polar residues" evidence="4">
    <location>
        <begin position="644"/>
        <end position="666"/>
    </location>
</feature>
<evidence type="ECO:0000313" key="5">
    <source>
        <dbReference type="EnsemblMetazoa" id="SMAR013943-PA"/>
    </source>
</evidence>
<feature type="repeat" description="WD" evidence="3">
    <location>
        <begin position="323"/>
        <end position="353"/>
    </location>
</feature>
<dbReference type="HOGENOM" id="CLU_018663_2_1_1"/>
<dbReference type="eggNOG" id="KOG4227">
    <property type="taxonomic scope" value="Eukaryota"/>
</dbReference>
<dbReference type="Pfam" id="PF00400">
    <property type="entry name" value="WD40"/>
    <property type="match status" value="3"/>
</dbReference>
<dbReference type="InterPro" id="IPR019775">
    <property type="entry name" value="WD40_repeat_CS"/>
</dbReference>
<dbReference type="SMART" id="SM00320">
    <property type="entry name" value="WD40"/>
    <property type="match status" value="6"/>
</dbReference>
<feature type="repeat" description="WD" evidence="3">
    <location>
        <begin position="46"/>
        <end position="80"/>
    </location>
</feature>
<dbReference type="GO" id="GO:0080008">
    <property type="term" value="C:Cul4-RING E3 ubiquitin ligase complex"/>
    <property type="evidence" value="ECO:0007669"/>
    <property type="project" value="TreeGrafter"/>
</dbReference>
<feature type="compositionally biased region" description="Polar residues" evidence="4">
    <location>
        <begin position="622"/>
        <end position="636"/>
    </location>
</feature>
<evidence type="ECO:0000256" key="1">
    <source>
        <dbReference type="ARBA" id="ARBA00022574"/>
    </source>
</evidence>
<sequence length="710" mass="79311">MSGQRLPSITYLKYIKHREYNEPNNLGVSLMKDRLYCARNLYRKDLYSHYGCVNAIEFSTDGEWLVSGGDDRRVLAWNVEKALQGKDAPICMKGEHNSNIFCLGFDNNKTKIFSAGNDEQVLVHDFELGRTLDVFLHEEAVYGLSVDPLNDNVFASACEDGRILIWDIREPSSTEPFCLAAYTSAFHAVMYNPVEPRLLATANSKEGVSLWDIRAPKKGCLLKDNSNVPSESCMSVRFNNTGTRILALRRRLPPVLYNVQSNKPICQFDHREYYNSCTMKSCCFAGDKDQFILSGSDDFNLYMWKIPDEGSGVTWVNEAHMVLKGHRSIVNQVRFNPSNFLLASSGVEKIVKVDADFNANVLQLWSPFPVPNSTGGLQLSCLNEDRERKVYSHEEYISLILQSGQVMSHDYSQKSTLEDPRMMAFFDSLVQREIEGWNSDASFSSANAEPWLLGGPEDVDISDASSETSSEGEMGIQGRGLSPLTVAYVSAISNVNRNEEQRNAINDLEDEVLPQNSNGNVTSNRISQLIAQKRQRMKQKPRRSKRVRRSKCTSRSSSLQVGEVQPRPRIEDSTTENENWESDPDLNTQQKDGSVNCITDKSEGDSVSVSHPSTSATPTTSNGVCRTLRSNDSGASASDAETPVETSEGQSADTGTPDSGIASNVCENGERESGETNVPSEVSAWVQFKRIRNRLHRACRNYRTWSSDNE</sequence>
<name>T1JJB3_STRMM</name>
<dbReference type="PROSITE" id="PS00678">
    <property type="entry name" value="WD_REPEATS_1"/>
    <property type="match status" value="1"/>
</dbReference>
<dbReference type="AlphaFoldDB" id="T1JJB3"/>
<feature type="compositionally biased region" description="Acidic residues" evidence="4">
    <location>
        <begin position="573"/>
        <end position="584"/>
    </location>
</feature>
<reference evidence="6" key="1">
    <citation type="submission" date="2011-05" db="EMBL/GenBank/DDBJ databases">
        <authorList>
            <person name="Richards S.R."/>
            <person name="Qu J."/>
            <person name="Jiang H."/>
            <person name="Jhangiani S.N."/>
            <person name="Agravi P."/>
            <person name="Goodspeed R."/>
            <person name="Gross S."/>
            <person name="Mandapat C."/>
            <person name="Jackson L."/>
            <person name="Mathew T."/>
            <person name="Pu L."/>
            <person name="Thornton R."/>
            <person name="Saada N."/>
            <person name="Wilczek-Boney K.B."/>
            <person name="Lee S."/>
            <person name="Kovar C."/>
            <person name="Wu Y."/>
            <person name="Scherer S.E."/>
            <person name="Worley K.C."/>
            <person name="Muzny D.M."/>
            <person name="Gibbs R."/>
        </authorList>
    </citation>
    <scope>NUCLEOTIDE SEQUENCE</scope>
    <source>
        <strain evidence="6">Brora</strain>
    </source>
</reference>
<dbReference type="STRING" id="126957.T1JJB3"/>
<protein>
    <submittedName>
        <fullName evidence="5">Uncharacterized protein</fullName>
    </submittedName>
</protein>
<dbReference type="EnsemblMetazoa" id="SMAR013943-RA">
    <property type="protein sequence ID" value="SMAR013943-PA"/>
    <property type="gene ID" value="SMAR013943"/>
</dbReference>
<dbReference type="EMBL" id="JH431265">
    <property type="status" value="NOT_ANNOTATED_CDS"/>
    <property type="molecule type" value="Genomic_DNA"/>
</dbReference>